<feature type="domain" description="BCAS3" evidence="1">
    <location>
        <begin position="621"/>
        <end position="766"/>
    </location>
</feature>
<gene>
    <name evidence="3" type="ORF">ZIOFF_013236</name>
</gene>
<sequence>MRKDARRHLADGFPRNGKGGAGNGFFSARSLANYVRIMSSGASNVASTVRSAGASIVSSMSDCHEDVGRDQVQWAGFDKLEYEGCFRLVLLLGFRSGFQVWDVDQAEDVRQIASRHDGPVSFLQMQKKLYPSKKSQDNFAGVRPFLIVVGVGSVTLDGNNHEGFGSSFDGSATDQDKRSDSLLPSYIRFYSLRTHEYAHVLKFRASIISVRCNSQLIVVSQATQINCFEATTLARCYTILTYPIGATSPDSSGLGYGPLSIGTRWLAYSGKLLAVSNTGRVSPKHLSSVKSVSVSHSNSGLVANFAKESSKQLAVGLVTLGDIGYRKLSKYYSDFLTDDSDSARHGNSSLKLNDTMNEQLSDTEYVGMVIVRDILSKSVIAQFRAHSSPISALCFDPSGMLLVTASVHGHNINIFGIMPSPNPGSTESDAKGSYIHLYRLQRGITNAIIQDISFSYDSKWIMISSSRGTSHLFSLSSFEAATKPHSVGVQFANNFYGSEIVNAAETSSSPNHMHAGLLSSGTPVTLSSVTRIRNGNQGLKGAVSGAAAAATGKVGPLSGVIASVFRNFKDSRLHTDFSSVMSTYYLMIFSPAGSIIQYVLRECNGDHYGINVSGIGNNSSYQSTKEANSRFNIEALQKWDVCHKRNRRDKCDNVDIYGDNLNNQSTTKHFPKVNKRGTVQPAGTGVDMRTNLGEEESQHTYLSEVELHVYDARTPLWAKSQICFQVMMNENIKAYDSSTYHGEIEIENITSRTIEARSKGLVPVFDYHTSMLQKPRINASLGNKTEPLVQQKSGQSDNGNYSRTMSCNSLDHGYGSPPVAESPNGISHNGWSQSITETDGFVNNFNDQDNLTEHLHDSESPMLEAQLEHIDN</sequence>
<dbReference type="SMART" id="SM00320">
    <property type="entry name" value="WD40"/>
    <property type="match status" value="2"/>
</dbReference>
<dbReference type="PANTHER" id="PTHR13268:SF7">
    <property type="entry name" value="AUTOPHAGY-RELATED PROTEIN 18F"/>
    <property type="match status" value="1"/>
</dbReference>
<dbReference type="InterPro" id="IPR045142">
    <property type="entry name" value="BCAS3-like"/>
</dbReference>
<feature type="domain" description="BCAS3 WD40" evidence="2">
    <location>
        <begin position="187"/>
        <end position="478"/>
    </location>
</feature>
<dbReference type="InterPro" id="IPR001680">
    <property type="entry name" value="WD40_rpt"/>
</dbReference>
<evidence type="ECO:0000259" key="2">
    <source>
        <dbReference type="Pfam" id="PF21034"/>
    </source>
</evidence>
<comment type="caution">
    <text evidence="3">The sequence shown here is derived from an EMBL/GenBank/DDBJ whole genome shotgun (WGS) entry which is preliminary data.</text>
</comment>
<dbReference type="GO" id="GO:0042594">
    <property type="term" value="P:response to starvation"/>
    <property type="evidence" value="ECO:0007669"/>
    <property type="project" value="TreeGrafter"/>
</dbReference>
<evidence type="ECO:0000313" key="3">
    <source>
        <dbReference type="EMBL" id="KAG6523379.1"/>
    </source>
</evidence>
<name>A0A8J5LPW9_ZINOF</name>
<accession>A0A8J5LPW9</accession>
<evidence type="ECO:0000259" key="1">
    <source>
        <dbReference type="Pfam" id="PF12490"/>
    </source>
</evidence>
<dbReference type="Pfam" id="PF21034">
    <property type="entry name" value="BCAS3_WD40"/>
    <property type="match status" value="1"/>
</dbReference>
<protein>
    <recommendedName>
        <fullName evidence="5">BCAS3 domain-containing protein</fullName>
    </recommendedName>
</protein>
<reference evidence="3 4" key="1">
    <citation type="submission" date="2020-08" db="EMBL/GenBank/DDBJ databases">
        <title>Plant Genome Project.</title>
        <authorList>
            <person name="Zhang R.-G."/>
        </authorList>
    </citation>
    <scope>NUCLEOTIDE SEQUENCE [LARGE SCALE GENOMIC DNA]</scope>
    <source>
        <tissue evidence="3">Rhizome</tissue>
    </source>
</reference>
<dbReference type="Pfam" id="PF12490">
    <property type="entry name" value="BCAS3"/>
    <property type="match status" value="1"/>
</dbReference>
<proteinExistence type="predicted"/>
<dbReference type="InterPro" id="IPR048382">
    <property type="entry name" value="BCAS3_WD40"/>
</dbReference>
<dbReference type="GO" id="GO:0005737">
    <property type="term" value="C:cytoplasm"/>
    <property type="evidence" value="ECO:0007669"/>
    <property type="project" value="TreeGrafter"/>
</dbReference>
<dbReference type="OrthoDB" id="25778at2759"/>
<dbReference type="AlphaFoldDB" id="A0A8J5LPW9"/>
<dbReference type="GO" id="GO:0006914">
    <property type="term" value="P:autophagy"/>
    <property type="evidence" value="ECO:0007669"/>
    <property type="project" value="InterPro"/>
</dbReference>
<dbReference type="PANTHER" id="PTHR13268">
    <property type="entry name" value="BREAST CARCINOMA AMPLIFIED SEQUENCE 3"/>
    <property type="match status" value="1"/>
</dbReference>
<dbReference type="EMBL" id="JACMSC010000004">
    <property type="protein sequence ID" value="KAG6523379.1"/>
    <property type="molecule type" value="Genomic_DNA"/>
</dbReference>
<dbReference type="InterPro" id="IPR022175">
    <property type="entry name" value="BCAS3_dom"/>
</dbReference>
<keyword evidence="4" id="KW-1185">Reference proteome</keyword>
<evidence type="ECO:0008006" key="5">
    <source>
        <dbReference type="Google" id="ProtNLM"/>
    </source>
</evidence>
<dbReference type="Proteomes" id="UP000734854">
    <property type="component" value="Unassembled WGS sequence"/>
</dbReference>
<evidence type="ECO:0000313" key="4">
    <source>
        <dbReference type="Proteomes" id="UP000734854"/>
    </source>
</evidence>
<organism evidence="3 4">
    <name type="scientific">Zingiber officinale</name>
    <name type="common">Ginger</name>
    <name type="synonym">Amomum zingiber</name>
    <dbReference type="NCBI Taxonomy" id="94328"/>
    <lineage>
        <taxon>Eukaryota</taxon>
        <taxon>Viridiplantae</taxon>
        <taxon>Streptophyta</taxon>
        <taxon>Embryophyta</taxon>
        <taxon>Tracheophyta</taxon>
        <taxon>Spermatophyta</taxon>
        <taxon>Magnoliopsida</taxon>
        <taxon>Liliopsida</taxon>
        <taxon>Zingiberales</taxon>
        <taxon>Zingiberaceae</taxon>
        <taxon>Zingiber</taxon>
    </lineage>
</organism>